<dbReference type="HOGENOM" id="CLU_720983_0_0_5"/>
<gene>
    <name evidence="2" type="ordered locus">CCNA_00668</name>
</gene>
<sequence length="350" mass="36207">MSRLARLARRVGRKLKALTPTPKTPEPPSLPLILDAPVAPGFTTAREVWCAPGFGVVVDAGGQVLGGAARQALGFSPDLAALPGVRVSDGGSRLILPEGAPRLARGAVVAGWGDLRNYAGFVLNTLPALVEASKAGVLADHPLVTPPLTRWQADLLTLAGLASPLINAAPWVVLDEAVLSPPPSPVATHAMLAEVRERVLATPGPASGARPKLYVSRADAMNAVMVDEEGVEIELAALGYTIVRPETSSTRELIGLFREAKVIVAPTGTVLANALFCAADAQIVEIRPPGANGLWVRDLAVLAGATWHGFDAPGEKEAPGAPLDPALPPASAFGWRADAAALLAFLAQRS</sequence>
<dbReference type="Proteomes" id="UP000001364">
    <property type="component" value="Chromosome"/>
</dbReference>
<dbReference type="RefSeq" id="YP_002516041.1">
    <property type="nucleotide sequence ID" value="NC_011916.1"/>
</dbReference>
<keyword evidence="3" id="KW-1185">Reference proteome</keyword>
<organism evidence="2 3">
    <name type="scientific">Caulobacter vibrioides (strain NA1000 / CB15N)</name>
    <name type="common">Caulobacter crescentus</name>
    <dbReference type="NCBI Taxonomy" id="565050"/>
    <lineage>
        <taxon>Bacteria</taxon>
        <taxon>Pseudomonadati</taxon>
        <taxon>Pseudomonadota</taxon>
        <taxon>Alphaproteobacteria</taxon>
        <taxon>Caulobacterales</taxon>
        <taxon>Caulobacteraceae</taxon>
        <taxon>Caulobacter</taxon>
    </lineage>
</organism>
<dbReference type="OrthoDB" id="7185280at2"/>
<dbReference type="GeneID" id="7330475"/>
<name>A0A0H3C7I7_CAUVN</name>
<dbReference type="RefSeq" id="WP_010918518.1">
    <property type="nucleotide sequence ID" value="NC_011916.1"/>
</dbReference>
<dbReference type="KEGG" id="ccs:CCNA_00668"/>
<protein>
    <submittedName>
        <fullName evidence="2">Capsular polysaccharide biosynthesis protein</fullName>
    </submittedName>
</protein>
<dbReference type="PATRIC" id="fig|565050.3.peg.659"/>
<dbReference type="GO" id="GO:0016757">
    <property type="term" value="F:glycosyltransferase activity"/>
    <property type="evidence" value="ECO:0007669"/>
    <property type="project" value="InterPro"/>
</dbReference>
<feature type="domain" description="Glycosyltransferase 61 catalytic" evidence="1">
    <location>
        <begin position="119"/>
        <end position="284"/>
    </location>
</feature>
<dbReference type="Pfam" id="PF04577">
    <property type="entry name" value="Glyco_transf_61"/>
    <property type="match status" value="1"/>
</dbReference>
<dbReference type="AlphaFoldDB" id="A0A0H3C7I7"/>
<dbReference type="InterPro" id="IPR024698">
    <property type="entry name" value="Caps_psacc_synth_Cps23fI-typ"/>
</dbReference>
<evidence type="ECO:0000313" key="2">
    <source>
        <dbReference type="EMBL" id="ACL94133.1"/>
    </source>
</evidence>
<reference evidence="2 3" key="1">
    <citation type="journal article" date="2010" name="J. Bacteriol.">
        <title>The genetic basis of laboratory adaptation in Caulobacter crescentus.</title>
        <authorList>
            <person name="Marks M.E."/>
            <person name="Castro-Rojas C.M."/>
            <person name="Teiling C."/>
            <person name="Du L."/>
            <person name="Kapatral V."/>
            <person name="Walunas T.L."/>
            <person name="Crosson S."/>
        </authorList>
    </citation>
    <scope>NUCLEOTIDE SEQUENCE [LARGE SCALE GENOMIC DNA]</scope>
    <source>
        <strain evidence="3">NA1000 / CB15N</strain>
    </source>
</reference>
<proteinExistence type="predicted"/>
<accession>A0A0H3C7I7</accession>
<evidence type="ECO:0000313" key="3">
    <source>
        <dbReference type="Proteomes" id="UP000001364"/>
    </source>
</evidence>
<evidence type="ECO:0000259" key="1">
    <source>
        <dbReference type="Pfam" id="PF04577"/>
    </source>
</evidence>
<dbReference type="PIRSF" id="PIRSF030158">
    <property type="entry name" value="UCP030158"/>
    <property type="match status" value="1"/>
</dbReference>
<dbReference type="InterPro" id="IPR049625">
    <property type="entry name" value="Glyco_transf_61_cat"/>
</dbReference>
<dbReference type="EMBL" id="CP001340">
    <property type="protein sequence ID" value="ACL94133.1"/>
    <property type="molecule type" value="Genomic_DNA"/>
</dbReference>